<comment type="caution">
    <text evidence="5">The sequence shown here is derived from an EMBL/GenBank/DDBJ whole genome shotgun (WGS) entry which is preliminary data.</text>
</comment>
<evidence type="ECO:0000256" key="1">
    <source>
        <dbReference type="ARBA" id="ARBA00005964"/>
    </source>
</evidence>
<dbReference type="Proteomes" id="UP001190700">
    <property type="component" value="Unassembled WGS sequence"/>
</dbReference>
<dbReference type="PROSITE" id="PS00122">
    <property type="entry name" value="CARBOXYLESTERASE_B_1"/>
    <property type="match status" value="1"/>
</dbReference>
<dbReference type="AlphaFoldDB" id="A0AAE0EPR6"/>
<accession>A0AAE0EPR6</accession>
<dbReference type="InterPro" id="IPR002018">
    <property type="entry name" value="CarbesteraseB"/>
</dbReference>
<keyword evidence="2 3" id="KW-0378">Hydrolase</keyword>
<dbReference type="EC" id="3.1.1.-" evidence="3"/>
<name>A0AAE0EPR6_9CHLO</name>
<evidence type="ECO:0000313" key="5">
    <source>
        <dbReference type="EMBL" id="KAK3234310.1"/>
    </source>
</evidence>
<proteinExistence type="inferred from homology"/>
<dbReference type="InterPro" id="IPR050309">
    <property type="entry name" value="Type-B_Carboxylest/Lipase"/>
</dbReference>
<organism evidence="5 6">
    <name type="scientific">Cymbomonas tetramitiformis</name>
    <dbReference type="NCBI Taxonomy" id="36881"/>
    <lineage>
        <taxon>Eukaryota</taxon>
        <taxon>Viridiplantae</taxon>
        <taxon>Chlorophyta</taxon>
        <taxon>Pyramimonadophyceae</taxon>
        <taxon>Pyramimonadales</taxon>
        <taxon>Pyramimonadaceae</taxon>
        <taxon>Cymbomonas</taxon>
    </lineage>
</organism>
<dbReference type="SUPFAM" id="SSF53474">
    <property type="entry name" value="alpha/beta-Hydrolases"/>
    <property type="match status" value="1"/>
</dbReference>
<evidence type="ECO:0000256" key="2">
    <source>
        <dbReference type="ARBA" id="ARBA00022801"/>
    </source>
</evidence>
<feature type="domain" description="Carboxylesterase type B" evidence="4">
    <location>
        <begin position="61"/>
        <end position="580"/>
    </location>
</feature>
<keyword evidence="6" id="KW-1185">Reference proteome</keyword>
<dbReference type="InterPro" id="IPR019826">
    <property type="entry name" value="Carboxylesterase_B_AS"/>
</dbReference>
<evidence type="ECO:0000313" key="6">
    <source>
        <dbReference type="Proteomes" id="UP001190700"/>
    </source>
</evidence>
<comment type="similarity">
    <text evidence="1 3">Belongs to the type-B carboxylesterase/lipase family.</text>
</comment>
<gene>
    <name evidence="5" type="ORF">CYMTET_55434</name>
</gene>
<dbReference type="EMBL" id="LGRX02035513">
    <property type="protein sequence ID" value="KAK3234310.1"/>
    <property type="molecule type" value="Genomic_DNA"/>
</dbReference>
<reference evidence="5 6" key="1">
    <citation type="journal article" date="2015" name="Genome Biol. Evol.">
        <title>Comparative Genomics of a Bacterivorous Green Alga Reveals Evolutionary Causalities and Consequences of Phago-Mixotrophic Mode of Nutrition.</title>
        <authorList>
            <person name="Burns J.A."/>
            <person name="Paasch A."/>
            <person name="Narechania A."/>
            <person name="Kim E."/>
        </authorList>
    </citation>
    <scope>NUCLEOTIDE SEQUENCE [LARGE SCALE GENOMIC DNA]</scope>
    <source>
        <strain evidence="5 6">PLY_AMNH</strain>
    </source>
</reference>
<dbReference type="GO" id="GO:0016787">
    <property type="term" value="F:hydrolase activity"/>
    <property type="evidence" value="ECO:0007669"/>
    <property type="project" value="UniProtKB-KW"/>
</dbReference>
<dbReference type="Gene3D" id="3.40.50.1820">
    <property type="entry name" value="alpha/beta hydrolase"/>
    <property type="match status" value="1"/>
</dbReference>
<sequence>MANCAKTAFPPLQTKAQKYVSKFGPPGKRAEDEQELNIQPWEVWSPAYEPPEKGALDPELLVNTTFGIVMGEWHKDKALYSFKGIPYAKPPVGRFRFRRPEPPRHWSGILDCTKYSAFQPQPPSSMTPAIGTEEQASEDSLYLNVFTPSKPAPPTGDRIRDGKAKPVPLLPVMVWLHAGGYQAGAASSPEVDGYLARRGVVQVSFNYRLNLLGMLKVSDGDWNCTFHDIIAALRFVKDNAKQFGGDPNNITLYGGSAGAHAALMLMASPIANTLFHKVIASSGFPQAMNTKEDSDQISKEFQRVLGLASFDTAALIDLSAKDLVTAYGSKDFQLDRLNNLSSCLAPPRNVVLKGSAVGKLAAVIDDEIWTRHPLELLRSGAANHIKLVIGHCQHESKVFLRYSLPDLPLEMQAMCMPGGRNSLVQMVIEEFSSVTSAEAEALVDAYQKQYPQAQWEELWIKITSDMFSGAGTLMVAERLVQNCPTTGNVYVYRFDGYGQLANTDAHGHDVPLFNSTPPKFLAPYSEQDVGEGGVYTWEAWFNLSEAMVVAWIAFATRGDPCHDGHPEWLPYTSRVGDIMVFDGKEPGLCMRPTRVAGPKCTFKAENMDGTRVTMHLTEQHFGLTPTENSFAYKTFTKDIKIT</sequence>
<evidence type="ECO:0000256" key="3">
    <source>
        <dbReference type="RuleBase" id="RU361235"/>
    </source>
</evidence>
<dbReference type="InterPro" id="IPR029058">
    <property type="entry name" value="AB_hydrolase_fold"/>
</dbReference>
<dbReference type="Pfam" id="PF00135">
    <property type="entry name" value="COesterase"/>
    <property type="match status" value="1"/>
</dbReference>
<evidence type="ECO:0000259" key="4">
    <source>
        <dbReference type="Pfam" id="PF00135"/>
    </source>
</evidence>
<dbReference type="PANTHER" id="PTHR11559">
    <property type="entry name" value="CARBOXYLESTERASE"/>
    <property type="match status" value="1"/>
</dbReference>
<protein>
    <recommendedName>
        <fullName evidence="3">Carboxylic ester hydrolase</fullName>
        <ecNumber evidence="3">3.1.1.-</ecNumber>
    </recommendedName>
</protein>